<sequence>MSDAVRPLRERELEQLLAIRQIAFLDRATVDDPETRARHLARLPYTWGHFVGEALASAAVMYPFEAFVAGARVPVGGLAAVLSAPEHRRRGGVRKLLARLLAELQRAGVGWCLEYPFDSRFYARYGFASVPSGAALKVPSERLYRGAAPAGARRVGAEAAPQLAEIYAAWAASYTFALVRGGRAEAARASWPRLLEAPRFSYLLEDAYCVLELTEAEGEQTLTVHDYAYRSPAGYDALWRFIGSFHGQVRWVRVQLADDDPLLLELQPYGTGALPPLQARLVDVPRALAAFSSPHSTRFVLRVEDAFCPWNARTFGVELGPEVALTPTAALPDLTLDVATLAQLVSGALSASAAARTGAVRGDLRAARALAALAGEHRPFMPVADFF</sequence>
<dbReference type="Pfam" id="PF17668">
    <property type="entry name" value="Acetyltransf_17"/>
    <property type="match status" value="1"/>
</dbReference>
<dbReference type="Gene3D" id="3.40.630.30">
    <property type="match status" value="2"/>
</dbReference>
<dbReference type="RefSeq" id="WP_013178861.1">
    <property type="nucleotide sequence ID" value="NC_014221.1"/>
</dbReference>
<accession>D7CT35</accession>
<dbReference type="PANTHER" id="PTHR37817:SF1">
    <property type="entry name" value="N-ACETYLTRANSFERASE EIS"/>
    <property type="match status" value="1"/>
</dbReference>
<dbReference type="PROSITE" id="PS51186">
    <property type="entry name" value="GNAT"/>
    <property type="match status" value="1"/>
</dbReference>
<feature type="domain" description="N-acetyltransferase" evidence="1">
    <location>
        <begin position="3"/>
        <end position="145"/>
    </location>
</feature>
<dbReference type="KEGG" id="tra:Trad_2389"/>
<dbReference type="STRING" id="649638.Trad_2389"/>
<dbReference type="eggNOG" id="COG4552">
    <property type="taxonomic scope" value="Bacteria"/>
</dbReference>
<dbReference type="SUPFAM" id="SSF55729">
    <property type="entry name" value="Acyl-CoA N-acyltransferases (Nat)"/>
    <property type="match status" value="1"/>
</dbReference>
<evidence type="ECO:0000313" key="2">
    <source>
        <dbReference type="EMBL" id="ADI15498.1"/>
    </source>
</evidence>
<dbReference type="PANTHER" id="PTHR37817">
    <property type="entry name" value="N-ACETYLTRANSFERASE EIS"/>
    <property type="match status" value="1"/>
</dbReference>
<dbReference type="Gene3D" id="3.30.1050.10">
    <property type="entry name" value="SCP2 sterol-binding domain"/>
    <property type="match status" value="1"/>
</dbReference>
<name>D7CT35_TRURR</name>
<dbReference type="HOGENOM" id="CLU_050659_1_1_0"/>
<reference evidence="2 3" key="2">
    <citation type="journal article" date="2011" name="Stand. Genomic Sci.">
        <title>Complete genome sequence of Truepera radiovictrix type strain (RQ-24).</title>
        <authorList>
            <person name="Ivanova N."/>
            <person name="Rohde C."/>
            <person name="Munk C."/>
            <person name="Nolan M."/>
            <person name="Lucas S."/>
            <person name="Del Rio T.G."/>
            <person name="Tice H."/>
            <person name="Deshpande S."/>
            <person name="Cheng J.F."/>
            <person name="Tapia R."/>
            <person name="Han C."/>
            <person name="Goodwin L."/>
            <person name="Pitluck S."/>
            <person name="Liolios K."/>
            <person name="Mavromatis K."/>
            <person name="Mikhailova N."/>
            <person name="Pati A."/>
            <person name="Chen A."/>
            <person name="Palaniappan K."/>
            <person name="Land M."/>
            <person name="Hauser L."/>
            <person name="Chang Y.J."/>
            <person name="Jeffries C.D."/>
            <person name="Brambilla E."/>
            <person name="Rohde M."/>
            <person name="Goker M."/>
            <person name="Tindall B.J."/>
            <person name="Woyke T."/>
            <person name="Bristow J."/>
            <person name="Eisen J.A."/>
            <person name="Markowitz V."/>
            <person name="Hugenholtz P."/>
            <person name="Kyrpides N.C."/>
            <person name="Klenk H.P."/>
            <person name="Lapidus A."/>
        </authorList>
    </citation>
    <scope>NUCLEOTIDE SEQUENCE [LARGE SCALE GENOMIC DNA]</scope>
    <source>
        <strain evidence="3">DSM 17093 / CIP 108686 / LMG 22925 / RQ-24</strain>
    </source>
</reference>
<dbReference type="EMBL" id="CP002049">
    <property type="protein sequence ID" value="ADI15498.1"/>
    <property type="molecule type" value="Genomic_DNA"/>
</dbReference>
<dbReference type="Proteomes" id="UP000000379">
    <property type="component" value="Chromosome"/>
</dbReference>
<dbReference type="InterPro" id="IPR016181">
    <property type="entry name" value="Acyl_CoA_acyltransferase"/>
</dbReference>
<reference evidence="3" key="1">
    <citation type="submission" date="2010-05" db="EMBL/GenBank/DDBJ databases">
        <title>The complete genome of Truepera radiovictris DSM 17093.</title>
        <authorList>
            <consortium name="US DOE Joint Genome Institute (JGI-PGF)"/>
            <person name="Lucas S."/>
            <person name="Copeland A."/>
            <person name="Lapidus A."/>
            <person name="Glavina del Rio T."/>
            <person name="Dalin E."/>
            <person name="Tice H."/>
            <person name="Bruce D."/>
            <person name="Goodwin L."/>
            <person name="Pitluck S."/>
            <person name="Kyrpides N."/>
            <person name="Mavromatis K."/>
            <person name="Ovchinnikova G."/>
            <person name="Munk A.C."/>
            <person name="Detter J.C."/>
            <person name="Han C."/>
            <person name="Tapia R."/>
            <person name="Land M."/>
            <person name="Hauser L."/>
            <person name="Markowitz V."/>
            <person name="Cheng J.-F."/>
            <person name="Hugenholtz P."/>
            <person name="Woyke T."/>
            <person name="Wu D."/>
            <person name="Tindall B."/>
            <person name="Pomrenke H.G."/>
            <person name="Brambilla E."/>
            <person name="Klenk H.-P."/>
            <person name="Eisen J.A."/>
        </authorList>
    </citation>
    <scope>NUCLEOTIDE SEQUENCE [LARGE SCALE GENOMIC DNA]</scope>
    <source>
        <strain evidence="3">DSM 17093 / CIP 108686 / LMG 22925 / RQ-24</strain>
    </source>
</reference>
<gene>
    <name evidence="2" type="ordered locus">Trad_2389</name>
</gene>
<dbReference type="InterPro" id="IPR041380">
    <property type="entry name" value="Acetyltransf_17"/>
</dbReference>
<dbReference type="Pfam" id="PF13530">
    <property type="entry name" value="SCP2_2"/>
    <property type="match status" value="1"/>
</dbReference>
<protein>
    <submittedName>
        <fullName evidence="2">Acetyltransferase involved in intracellular survival and related acetyltransferase</fullName>
    </submittedName>
</protein>
<dbReference type="InterPro" id="IPR000182">
    <property type="entry name" value="GNAT_dom"/>
</dbReference>
<dbReference type="Pfam" id="PF13527">
    <property type="entry name" value="Acetyltransf_9"/>
    <property type="match status" value="1"/>
</dbReference>
<proteinExistence type="predicted"/>
<evidence type="ECO:0000259" key="1">
    <source>
        <dbReference type="PROSITE" id="PS51186"/>
    </source>
</evidence>
<dbReference type="InterPro" id="IPR036527">
    <property type="entry name" value="SCP2_sterol-bd_dom_sf"/>
</dbReference>
<dbReference type="GO" id="GO:0030649">
    <property type="term" value="P:aminoglycoside antibiotic catabolic process"/>
    <property type="evidence" value="ECO:0007669"/>
    <property type="project" value="TreeGrafter"/>
</dbReference>
<organism evidence="2 3">
    <name type="scientific">Truepera radiovictrix (strain DSM 17093 / CIP 108686 / LMG 22925 / RQ-24)</name>
    <dbReference type="NCBI Taxonomy" id="649638"/>
    <lineage>
        <taxon>Bacteria</taxon>
        <taxon>Thermotogati</taxon>
        <taxon>Deinococcota</taxon>
        <taxon>Deinococci</taxon>
        <taxon>Trueperales</taxon>
        <taxon>Trueperaceae</taxon>
        <taxon>Truepera</taxon>
    </lineage>
</organism>
<dbReference type="GO" id="GO:0034069">
    <property type="term" value="F:aminoglycoside N-acetyltransferase activity"/>
    <property type="evidence" value="ECO:0007669"/>
    <property type="project" value="TreeGrafter"/>
</dbReference>
<keyword evidence="3" id="KW-1185">Reference proteome</keyword>
<evidence type="ECO:0000313" key="3">
    <source>
        <dbReference type="Proteomes" id="UP000000379"/>
    </source>
</evidence>
<dbReference type="AlphaFoldDB" id="D7CT35"/>
<dbReference type="InterPro" id="IPR051554">
    <property type="entry name" value="Acetyltransferase_Eis"/>
</dbReference>
<dbReference type="OrthoDB" id="9768284at2"/>
<dbReference type="SUPFAM" id="SSF55718">
    <property type="entry name" value="SCP-like"/>
    <property type="match status" value="1"/>
</dbReference>
<dbReference type="InterPro" id="IPR025559">
    <property type="entry name" value="Eis_dom"/>
</dbReference>